<evidence type="ECO:0000256" key="1">
    <source>
        <dbReference type="ARBA" id="ARBA00007228"/>
    </source>
</evidence>
<dbReference type="Proteomes" id="UP000718564">
    <property type="component" value="Unassembled WGS sequence"/>
</dbReference>
<organism evidence="5 6">
    <name type="scientific">Brasilonema bromeliae SPC951</name>
    <dbReference type="NCBI Taxonomy" id="385972"/>
    <lineage>
        <taxon>Bacteria</taxon>
        <taxon>Bacillati</taxon>
        <taxon>Cyanobacteriota</taxon>
        <taxon>Cyanophyceae</taxon>
        <taxon>Nostocales</taxon>
        <taxon>Scytonemataceae</taxon>
        <taxon>Brasilonema</taxon>
        <taxon>Bromeliae group (in: Brasilonema)</taxon>
    </lineage>
</organism>
<dbReference type="Pfam" id="PF00588">
    <property type="entry name" value="SpoU_methylase"/>
    <property type="match status" value="1"/>
</dbReference>
<evidence type="ECO:0000313" key="6">
    <source>
        <dbReference type="Proteomes" id="UP000718564"/>
    </source>
</evidence>
<evidence type="ECO:0000259" key="4">
    <source>
        <dbReference type="SMART" id="SM00967"/>
    </source>
</evidence>
<evidence type="ECO:0000256" key="3">
    <source>
        <dbReference type="ARBA" id="ARBA00022679"/>
    </source>
</evidence>
<dbReference type="SUPFAM" id="SSF55315">
    <property type="entry name" value="L30e-like"/>
    <property type="match status" value="1"/>
</dbReference>
<evidence type="ECO:0000256" key="2">
    <source>
        <dbReference type="ARBA" id="ARBA00022603"/>
    </source>
</evidence>
<protein>
    <submittedName>
        <fullName evidence="5">RNA methyltransferase</fullName>
    </submittedName>
</protein>
<dbReference type="GO" id="GO:0008168">
    <property type="term" value="F:methyltransferase activity"/>
    <property type="evidence" value="ECO:0007669"/>
    <property type="project" value="UniProtKB-KW"/>
</dbReference>
<comment type="caution">
    <text evidence="5">The sequence shown here is derived from an EMBL/GenBank/DDBJ whole genome shotgun (WGS) entry which is preliminary data.</text>
</comment>
<comment type="similarity">
    <text evidence="1">Belongs to the class IV-like SAM-binding methyltransferase superfamily. RNA methyltransferase TrmH family.</text>
</comment>
<proteinExistence type="inferred from homology"/>
<dbReference type="PANTHER" id="PTHR43191:SF2">
    <property type="entry name" value="RRNA METHYLTRANSFERASE 3, MITOCHONDRIAL"/>
    <property type="match status" value="1"/>
</dbReference>
<keyword evidence="3" id="KW-0808">Transferase</keyword>
<dbReference type="Pfam" id="PF22435">
    <property type="entry name" value="MRM3-like_sub_bind"/>
    <property type="match status" value="1"/>
</dbReference>
<dbReference type="InterPro" id="IPR029064">
    <property type="entry name" value="Ribosomal_eL30-like_sf"/>
</dbReference>
<dbReference type="InterPro" id="IPR029026">
    <property type="entry name" value="tRNA_m1G_MTases_N"/>
</dbReference>
<keyword evidence="2 5" id="KW-0489">Methyltransferase</keyword>
<accession>A0ABX1P7J6</accession>
<dbReference type="CDD" id="cd18095">
    <property type="entry name" value="SpoU-like_rRNA-MTase"/>
    <property type="match status" value="1"/>
</dbReference>
<dbReference type="PANTHER" id="PTHR43191">
    <property type="entry name" value="RRNA METHYLTRANSFERASE 3"/>
    <property type="match status" value="1"/>
</dbReference>
<keyword evidence="6" id="KW-1185">Reference proteome</keyword>
<dbReference type="InterPro" id="IPR013123">
    <property type="entry name" value="SpoU_subst-bd"/>
</dbReference>
<evidence type="ECO:0000313" key="5">
    <source>
        <dbReference type="EMBL" id="NMG20003.1"/>
    </source>
</evidence>
<dbReference type="InterPro" id="IPR051259">
    <property type="entry name" value="rRNA_Methyltransferase"/>
</dbReference>
<gene>
    <name evidence="5" type="ORF">DP116_11250</name>
</gene>
<reference evidence="5 6" key="1">
    <citation type="submission" date="2018-06" db="EMBL/GenBank/DDBJ databases">
        <title>Comparative genomics of Brasilonema spp. strains.</title>
        <authorList>
            <person name="Alvarenga D.O."/>
            <person name="Fiore M.F."/>
            <person name="Varani A.M."/>
        </authorList>
    </citation>
    <scope>NUCLEOTIDE SEQUENCE [LARGE SCALE GENOMIC DNA]</scope>
    <source>
        <strain evidence="5 6">SPC951</strain>
    </source>
</reference>
<dbReference type="RefSeq" id="WP_169155264.1">
    <property type="nucleotide sequence ID" value="NZ_CAWPJE010000046.1"/>
</dbReference>
<dbReference type="SMART" id="SM00967">
    <property type="entry name" value="SpoU_sub_bind"/>
    <property type="match status" value="1"/>
</dbReference>
<feature type="domain" description="RNA 2-O ribose methyltransferase substrate binding" evidence="4">
    <location>
        <begin position="29"/>
        <end position="103"/>
    </location>
</feature>
<dbReference type="Gene3D" id="3.40.1280.10">
    <property type="match status" value="1"/>
</dbReference>
<dbReference type="InterPro" id="IPR001537">
    <property type="entry name" value="SpoU_MeTrfase"/>
</dbReference>
<dbReference type="SUPFAM" id="SSF75217">
    <property type="entry name" value="alpha/beta knot"/>
    <property type="match status" value="1"/>
</dbReference>
<dbReference type="InterPro" id="IPR053888">
    <property type="entry name" value="MRM3-like_sub_bind"/>
</dbReference>
<sequence length="269" mass="29546">MLTSLQNPLVKQIRKLHSSKERHKQQLFLVEGTHLLEEACAANYPLEAVCSTPEWQDSHAVLWEKACDLCERAEIVSEEVLKAIATTVQPDGVVATAKRRERVGELPFTGIMLALETVQDPGNLGTIIRTAAAAGASGLWLSEDSVDLDNPKVLRASAGQWFRLAMAMSPDLKTTVQQSREARMQVVATLPNATLTYWDVDWRKPSLILLGNEGAGLSKELTATADLQVKIPLSPGVESLNVAMTAALMLYEAQRQIFKSKEGTLNREQ</sequence>
<dbReference type="GO" id="GO:0032259">
    <property type="term" value="P:methylation"/>
    <property type="evidence" value="ECO:0007669"/>
    <property type="project" value="UniProtKB-KW"/>
</dbReference>
<name>A0ABX1P7J6_9CYAN</name>
<dbReference type="EMBL" id="QMEB01000070">
    <property type="protein sequence ID" value="NMG20003.1"/>
    <property type="molecule type" value="Genomic_DNA"/>
</dbReference>
<dbReference type="Gene3D" id="3.30.1330.30">
    <property type="match status" value="1"/>
</dbReference>
<dbReference type="InterPro" id="IPR029028">
    <property type="entry name" value="Alpha/beta_knot_MTases"/>
</dbReference>